<reference evidence="2" key="1">
    <citation type="journal article" date="2020" name="Stud. Mycol.">
        <title>101 Dothideomycetes genomes: a test case for predicting lifestyles and emergence of pathogens.</title>
        <authorList>
            <person name="Haridas S."/>
            <person name="Albert R."/>
            <person name="Binder M."/>
            <person name="Bloem J."/>
            <person name="Labutti K."/>
            <person name="Salamov A."/>
            <person name="Andreopoulos B."/>
            <person name="Baker S."/>
            <person name="Barry K."/>
            <person name="Bills G."/>
            <person name="Bluhm B."/>
            <person name="Cannon C."/>
            <person name="Castanera R."/>
            <person name="Culley D."/>
            <person name="Daum C."/>
            <person name="Ezra D."/>
            <person name="Gonzalez J."/>
            <person name="Henrissat B."/>
            <person name="Kuo A."/>
            <person name="Liang C."/>
            <person name="Lipzen A."/>
            <person name="Lutzoni F."/>
            <person name="Magnuson J."/>
            <person name="Mondo S."/>
            <person name="Nolan M."/>
            <person name="Ohm R."/>
            <person name="Pangilinan J."/>
            <person name="Park H.-J."/>
            <person name="Ramirez L."/>
            <person name="Alfaro M."/>
            <person name="Sun H."/>
            <person name="Tritt A."/>
            <person name="Yoshinaga Y."/>
            <person name="Zwiers L.-H."/>
            <person name="Turgeon B."/>
            <person name="Goodwin S."/>
            <person name="Spatafora J."/>
            <person name="Crous P."/>
            <person name="Grigoriev I."/>
        </authorList>
    </citation>
    <scope>NUCLEOTIDE SEQUENCE</scope>
    <source>
        <strain evidence="2">CBS 122368</strain>
    </source>
</reference>
<evidence type="ECO:0000256" key="1">
    <source>
        <dbReference type="SAM" id="MobiDB-lite"/>
    </source>
</evidence>
<protein>
    <submittedName>
        <fullName evidence="2">Uncharacterized protein</fullName>
    </submittedName>
</protein>
<organism evidence="2 3">
    <name type="scientific">Trematosphaeria pertusa</name>
    <dbReference type="NCBI Taxonomy" id="390896"/>
    <lineage>
        <taxon>Eukaryota</taxon>
        <taxon>Fungi</taxon>
        <taxon>Dikarya</taxon>
        <taxon>Ascomycota</taxon>
        <taxon>Pezizomycotina</taxon>
        <taxon>Dothideomycetes</taxon>
        <taxon>Pleosporomycetidae</taxon>
        <taxon>Pleosporales</taxon>
        <taxon>Massarineae</taxon>
        <taxon>Trematosphaeriaceae</taxon>
        <taxon>Trematosphaeria</taxon>
    </lineage>
</organism>
<accession>A0A6A6HTM4</accession>
<evidence type="ECO:0000313" key="3">
    <source>
        <dbReference type="Proteomes" id="UP000800094"/>
    </source>
</evidence>
<gene>
    <name evidence="2" type="ORF">BU26DRAFT_586400</name>
</gene>
<feature type="compositionally biased region" description="Basic residues" evidence="1">
    <location>
        <begin position="1"/>
        <end position="10"/>
    </location>
</feature>
<sequence>MTSHQPHRPQQRPSKSISASASATNMTTPQPPPYPRHTTTAAAPKLILRFPKHIWNAYTPSSSSTPTPIPIPIPSSLSSRKPKPKPKPPAPSPKSAPKRCSFRPGRAFHYGPHSVTYEAPCLRETCANCRRWYGGSGLVVAEEQEDGEDEERRKRKKIRKLEGKEKRTRRPNQRTGTPTLTLRLRYQQPRSTQPAKRKDDKPQEPLKGILKPPSPTFDSKERVLGRDAGGRYAGGGGRGKKVRFR</sequence>
<dbReference type="Proteomes" id="UP000800094">
    <property type="component" value="Unassembled WGS sequence"/>
</dbReference>
<dbReference type="EMBL" id="ML987213">
    <property type="protein sequence ID" value="KAF2241259.1"/>
    <property type="molecule type" value="Genomic_DNA"/>
</dbReference>
<feature type="compositionally biased region" description="Low complexity" evidence="1">
    <location>
        <begin position="174"/>
        <end position="185"/>
    </location>
</feature>
<feature type="region of interest" description="Disordered" evidence="1">
    <location>
        <begin position="137"/>
        <end position="245"/>
    </location>
</feature>
<keyword evidence="3" id="KW-1185">Reference proteome</keyword>
<dbReference type="GeneID" id="54587983"/>
<proteinExistence type="predicted"/>
<feature type="region of interest" description="Disordered" evidence="1">
    <location>
        <begin position="57"/>
        <end position="114"/>
    </location>
</feature>
<dbReference type="RefSeq" id="XP_033676263.1">
    <property type="nucleotide sequence ID" value="XM_033834653.1"/>
</dbReference>
<evidence type="ECO:0000313" key="2">
    <source>
        <dbReference type="EMBL" id="KAF2241259.1"/>
    </source>
</evidence>
<dbReference type="AlphaFoldDB" id="A0A6A6HTM4"/>
<feature type="compositionally biased region" description="Polar residues" evidence="1">
    <location>
        <begin position="11"/>
        <end position="28"/>
    </location>
</feature>
<feature type="compositionally biased region" description="Basic and acidic residues" evidence="1">
    <location>
        <begin position="218"/>
        <end position="229"/>
    </location>
</feature>
<feature type="region of interest" description="Disordered" evidence="1">
    <location>
        <begin position="1"/>
        <end position="45"/>
    </location>
</feature>
<name>A0A6A6HTM4_9PLEO</name>